<keyword evidence="2" id="KW-0732">Signal</keyword>
<comment type="caution">
    <text evidence="3">The sequence shown here is derived from an EMBL/GenBank/DDBJ whole genome shotgun (WGS) entry which is preliminary data.</text>
</comment>
<dbReference type="OrthoDB" id="992035at2759"/>
<dbReference type="PANTHER" id="PTHR11802">
    <property type="entry name" value="SERINE PROTEASE FAMILY S10 SERINE CARBOXYPEPTIDASE"/>
    <property type="match status" value="1"/>
</dbReference>
<dbReference type="GO" id="GO:0006508">
    <property type="term" value="P:proteolysis"/>
    <property type="evidence" value="ECO:0007669"/>
    <property type="project" value="InterPro"/>
</dbReference>
<accession>A0A9W7M1P4</accession>
<dbReference type="InterPro" id="IPR029058">
    <property type="entry name" value="AB_hydrolase_fold"/>
</dbReference>
<dbReference type="AlphaFoldDB" id="A0A9W7M1P4"/>
<organism evidence="3 4">
    <name type="scientific">Hibiscus trionum</name>
    <name type="common">Flower of an hour</name>
    <dbReference type="NCBI Taxonomy" id="183268"/>
    <lineage>
        <taxon>Eukaryota</taxon>
        <taxon>Viridiplantae</taxon>
        <taxon>Streptophyta</taxon>
        <taxon>Embryophyta</taxon>
        <taxon>Tracheophyta</taxon>
        <taxon>Spermatophyta</taxon>
        <taxon>Magnoliopsida</taxon>
        <taxon>eudicotyledons</taxon>
        <taxon>Gunneridae</taxon>
        <taxon>Pentapetalae</taxon>
        <taxon>rosids</taxon>
        <taxon>malvids</taxon>
        <taxon>Malvales</taxon>
        <taxon>Malvaceae</taxon>
        <taxon>Malvoideae</taxon>
        <taxon>Hibiscus</taxon>
    </lineage>
</organism>
<proteinExistence type="inferred from homology"/>
<dbReference type="EMBL" id="BSYR01000020">
    <property type="protein sequence ID" value="GMI84814.1"/>
    <property type="molecule type" value="Genomic_DNA"/>
</dbReference>
<feature type="signal peptide" evidence="2">
    <location>
        <begin position="1"/>
        <end position="27"/>
    </location>
</feature>
<name>A0A9W7M1P4_HIBTR</name>
<dbReference type="SUPFAM" id="SSF53474">
    <property type="entry name" value="alpha/beta-Hydrolases"/>
    <property type="match status" value="1"/>
</dbReference>
<reference evidence="3" key="1">
    <citation type="submission" date="2023-05" db="EMBL/GenBank/DDBJ databases">
        <title>Genome and transcriptome analyses reveal genes involved in the formation of fine ridges on petal epidermal cells in Hibiscus trionum.</title>
        <authorList>
            <person name="Koshimizu S."/>
            <person name="Masuda S."/>
            <person name="Ishii T."/>
            <person name="Shirasu K."/>
            <person name="Hoshino A."/>
            <person name="Arita M."/>
        </authorList>
    </citation>
    <scope>NUCLEOTIDE SEQUENCE</scope>
    <source>
        <strain evidence="3">Hamamatsu line</strain>
    </source>
</reference>
<comment type="similarity">
    <text evidence="1">Belongs to the peptidase S10 family.</text>
</comment>
<feature type="chain" id="PRO_5040761067" evidence="2">
    <location>
        <begin position="28"/>
        <end position="121"/>
    </location>
</feature>
<dbReference type="Gene3D" id="3.40.50.1820">
    <property type="entry name" value="alpha/beta hydrolase"/>
    <property type="match status" value="1"/>
</dbReference>
<dbReference type="GO" id="GO:0004185">
    <property type="term" value="F:serine-type carboxypeptidase activity"/>
    <property type="evidence" value="ECO:0007669"/>
    <property type="project" value="InterPro"/>
</dbReference>
<gene>
    <name evidence="3" type="ORF">HRI_002150700</name>
</gene>
<dbReference type="GO" id="GO:0019748">
    <property type="term" value="P:secondary metabolic process"/>
    <property type="evidence" value="ECO:0007669"/>
    <property type="project" value="TreeGrafter"/>
</dbReference>
<evidence type="ECO:0000313" key="4">
    <source>
        <dbReference type="Proteomes" id="UP001165190"/>
    </source>
</evidence>
<evidence type="ECO:0000313" key="3">
    <source>
        <dbReference type="EMBL" id="GMI84814.1"/>
    </source>
</evidence>
<evidence type="ECO:0000256" key="1">
    <source>
        <dbReference type="ARBA" id="ARBA00009431"/>
    </source>
</evidence>
<protein>
    <submittedName>
        <fullName evidence="3">Uncharacterized protein</fullName>
    </submittedName>
</protein>
<evidence type="ECO:0000256" key="2">
    <source>
        <dbReference type="SAM" id="SignalP"/>
    </source>
</evidence>
<dbReference type="PANTHER" id="PTHR11802:SF254">
    <property type="entry name" value="SERINE CARBOXYPEPTIDASE-LIKE 20"/>
    <property type="match status" value="1"/>
</dbReference>
<dbReference type="Pfam" id="PF00450">
    <property type="entry name" value="Peptidase_S10"/>
    <property type="match status" value="1"/>
</dbReference>
<keyword evidence="4" id="KW-1185">Reference proteome</keyword>
<dbReference type="Proteomes" id="UP001165190">
    <property type="component" value="Unassembled WGS sequence"/>
</dbReference>
<dbReference type="InterPro" id="IPR001563">
    <property type="entry name" value="Peptidase_S10"/>
</dbReference>
<dbReference type="GO" id="GO:0016747">
    <property type="term" value="F:acyltransferase activity, transferring groups other than amino-acyl groups"/>
    <property type="evidence" value="ECO:0007669"/>
    <property type="project" value="TreeGrafter"/>
</dbReference>
<sequence length="121" mass="13537">MAKATTLCSYKLICHCLFFSFAVLTRAAPEDALITQLPGFSATFPSNHYSGYVNIDQSHGKNLFYYFVESEGNPSEDPVVLWLNGGPGCSSFDGFIYEHGIILYTTSLDMFRFCLILKCFC</sequence>